<dbReference type="EMBL" id="KV453911">
    <property type="protein sequence ID" value="ODV80197.1"/>
    <property type="molecule type" value="Genomic_DNA"/>
</dbReference>
<dbReference type="AlphaFoldDB" id="A0A1E4SL80"/>
<feature type="region of interest" description="Disordered" evidence="1">
    <location>
        <begin position="1"/>
        <end position="44"/>
    </location>
</feature>
<evidence type="ECO:0000313" key="2">
    <source>
        <dbReference type="EMBL" id="ODV80197.1"/>
    </source>
</evidence>
<reference evidence="3" key="1">
    <citation type="submission" date="2016-05" db="EMBL/GenBank/DDBJ databases">
        <title>Comparative genomics of biotechnologically important yeasts.</title>
        <authorList>
            <consortium name="DOE Joint Genome Institute"/>
            <person name="Riley R."/>
            <person name="Haridas S."/>
            <person name="Wolfe K.H."/>
            <person name="Lopes M.R."/>
            <person name="Hittinger C.T."/>
            <person name="Goker M."/>
            <person name="Salamov A."/>
            <person name="Wisecaver J."/>
            <person name="Long T.M."/>
            <person name="Aerts A.L."/>
            <person name="Barry K."/>
            <person name="Choi C."/>
            <person name="Clum A."/>
            <person name="Coughlan A.Y."/>
            <person name="Deshpande S."/>
            <person name="Douglass A.P."/>
            <person name="Hanson S.J."/>
            <person name="Klenk H.-P."/>
            <person name="Labutti K."/>
            <person name="Lapidus A."/>
            <person name="Lindquist E."/>
            <person name="Lipzen A."/>
            <person name="Meier-Kolthoff J.P."/>
            <person name="Ohm R.A."/>
            <person name="Otillar R.P."/>
            <person name="Pangilinan J."/>
            <person name="Peng Y."/>
            <person name="Rokas A."/>
            <person name="Rosa C.A."/>
            <person name="Scheuner C."/>
            <person name="Sibirny A.A."/>
            <person name="Slot J.C."/>
            <person name="Stielow J.B."/>
            <person name="Sun H."/>
            <person name="Kurtzman C.P."/>
            <person name="Blackwell M."/>
            <person name="Grigoriev I.V."/>
            <person name="Jeffries T.W."/>
        </authorList>
    </citation>
    <scope>NUCLEOTIDE SEQUENCE [LARGE SCALE GENOMIC DNA]</scope>
    <source>
        <strain evidence="3">NRRL Y-17324</strain>
    </source>
</reference>
<feature type="region of interest" description="Disordered" evidence="1">
    <location>
        <begin position="168"/>
        <end position="201"/>
    </location>
</feature>
<proteinExistence type="predicted"/>
<dbReference type="Proteomes" id="UP000094285">
    <property type="component" value="Unassembled WGS sequence"/>
</dbReference>
<dbReference type="RefSeq" id="XP_020065319.1">
    <property type="nucleotide sequence ID" value="XM_020206892.1"/>
</dbReference>
<accession>A0A1E4SL80</accession>
<gene>
    <name evidence="2" type="ORF">CANTADRAFT_229389</name>
</gene>
<protein>
    <submittedName>
        <fullName evidence="2">Uncharacterized protein</fullName>
    </submittedName>
</protein>
<sequence>MKFSLQRKPGLSKPKELKPKRPLQSDSDSDSDDQESKFKQMMHKKAQKVVLQASKEAEALQEDYELVLAKPAPARASSGPKYMDKLLESNKRRKEEQQGYRTAAAEKQAQRVRQNNGLVFESEAYSKLKAQSSVDEQEDAVGPGSIRSNMLGFHCGMANTKYLKYGQTGASAAGKPPRSESKRNAPLKPPSTANNVASHSKELPAHLSDLVRSRVTERDLELCKQRYWKRMEDTPSLAPTTGRKPYCATWKIIH</sequence>
<keyword evidence="3" id="KW-1185">Reference proteome</keyword>
<evidence type="ECO:0000256" key="1">
    <source>
        <dbReference type="SAM" id="MobiDB-lite"/>
    </source>
</evidence>
<dbReference type="GeneID" id="30981029"/>
<name>A0A1E4SL80_9ASCO</name>
<feature type="compositionally biased region" description="Basic and acidic residues" evidence="1">
    <location>
        <begin position="82"/>
        <end position="98"/>
    </location>
</feature>
<organism evidence="2 3">
    <name type="scientific">Suhomyces tanzawaensis NRRL Y-17324</name>
    <dbReference type="NCBI Taxonomy" id="984487"/>
    <lineage>
        <taxon>Eukaryota</taxon>
        <taxon>Fungi</taxon>
        <taxon>Dikarya</taxon>
        <taxon>Ascomycota</taxon>
        <taxon>Saccharomycotina</taxon>
        <taxon>Pichiomycetes</taxon>
        <taxon>Debaryomycetaceae</taxon>
        <taxon>Suhomyces</taxon>
    </lineage>
</organism>
<evidence type="ECO:0000313" key="3">
    <source>
        <dbReference type="Proteomes" id="UP000094285"/>
    </source>
</evidence>
<feature type="region of interest" description="Disordered" evidence="1">
    <location>
        <begin position="70"/>
        <end position="110"/>
    </location>
</feature>